<protein>
    <submittedName>
        <fullName evidence="2">Uncharacterized protein</fullName>
    </submittedName>
</protein>
<feature type="compositionally biased region" description="Low complexity" evidence="1">
    <location>
        <begin position="1"/>
        <end position="24"/>
    </location>
</feature>
<proteinExistence type="predicted"/>
<feature type="compositionally biased region" description="Polar residues" evidence="1">
    <location>
        <begin position="37"/>
        <end position="47"/>
    </location>
</feature>
<accession>A0A8E2DPD7</accession>
<dbReference type="Proteomes" id="UP000250043">
    <property type="component" value="Unassembled WGS sequence"/>
</dbReference>
<gene>
    <name evidence="2" type="ORF">OBBRIDRAFT_885582</name>
</gene>
<evidence type="ECO:0000256" key="1">
    <source>
        <dbReference type="SAM" id="MobiDB-lite"/>
    </source>
</evidence>
<feature type="compositionally biased region" description="Polar residues" evidence="1">
    <location>
        <begin position="102"/>
        <end position="113"/>
    </location>
</feature>
<feature type="region of interest" description="Disordered" evidence="1">
    <location>
        <begin position="1"/>
        <end position="80"/>
    </location>
</feature>
<reference evidence="2 3" key="1">
    <citation type="submission" date="2016-07" db="EMBL/GenBank/DDBJ databases">
        <title>Draft genome of the white-rot fungus Obba rivulosa 3A-2.</title>
        <authorList>
            <consortium name="DOE Joint Genome Institute"/>
            <person name="Miettinen O."/>
            <person name="Riley R."/>
            <person name="Acob R."/>
            <person name="Barry K."/>
            <person name="Cullen D."/>
            <person name="De Vries R."/>
            <person name="Hainaut M."/>
            <person name="Hatakka A."/>
            <person name="Henrissat B."/>
            <person name="Hilden K."/>
            <person name="Kuo R."/>
            <person name="Labutti K."/>
            <person name="Lipzen A."/>
            <person name="Makela M.R."/>
            <person name="Sandor L."/>
            <person name="Spatafora J.W."/>
            <person name="Grigoriev I.V."/>
            <person name="Hibbett D.S."/>
        </authorList>
    </citation>
    <scope>NUCLEOTIDE SEQUENCE [LARGE SCALE GENOMIC DNA]</scope>
    <source>
        <strain evidence="2 3">3A-2</strain>
    </source>
</reference>
<feature type="region of interest" description="Disordered" evidence="1">
    <location>
        <begin position="94"/>
        <end position="121"/>
    </location>
</feature>
<evidence type="ECO:0000313" key="3">
    <source>
        <dbReference type="Proteomes" id="UP000250043"/>
    </source>
</evidence>
<name>A0A8E2DPD7_9APHY</name>
<sequence>MSDSDSPSTTPEPMNSQSSPSSSDAAEDSLKAYADASASTIVKTSGEPQDGPSASGGLITEPDVVPDIQPSDAASQYAPTDTLLNNPVFATRVPEFWRPKGRSSTGTGNANTIQPPPPPQS</sequence>
<dbReference type="AlphaFoldDB" id="A0A8E2DPD7"/>
<keyword evidence="3" id="KW-1185">Reference proteome</keyword>
<evidence type="ECO:0000313" key="2">
    <source>
        <dbReference type="EMBL" id="OCH93309.1"/>
    </source>
</evidence>
<dbReference type="EMBL" id="KV722356">
    <property type="protein sequence ID" value="OCH93309.1"/>
    <property type="molecule type" value="Genomic_DNA"/>
</dbReference>
<organism evidence="2 3">
    <name type="scientific">Obba rivulosa</name>
    <dbReference type="NCBI Taxonomy" id="1052685"/>
    <lineage>
        <taxon>Eukaryota</taxon>
        <taxon>Fungi</taxon>
        <taxon>Dikarya</taxon>
        <taxon>Basidiomycota</taxon>
        <taxon>Agaricomycotina</taxon>
        <taxon>Agaricomycetes</taxon>
        <taxon>Polyporales</taxon>
        <taxon>Gelatoporiaceae</taxon>
        <taxon>Obba</taxon>
    </lineage>
</organism>